<dbReference type="Pfam" id="PF03807">
    <property type="entry name" value="F420_oxidored"/>
    <property type="match status" value="1"/>
</dbReference>
<dbReference type="InterPro" id="IPR028939">
    <property type="entry name" value="P5C_Rdtase_cat_N"/>
</dbReference>
<dbReference type="PANTHER" id="PTHR14239:SF10">
    <property type="entry name" value="REDUCTASE"/>
    <property type="match status" value="1"/>
</dbReference>
<dbReference type="AlphaFoldDB" id="A0AAP2CH73"/>
<gene>
    <name evidence="3" type="ORF">KI659_05865</name>
</gene>
<sequence length="204" mass="23218">MKLAIIGGTKLAVTLGNKYMSRGVDVIFGVRDEFEPKQIEWKILEMQKDKLFGYCQAIESADVVMLCCENEYLPKIVSCLNNSNNSEKIIIDCTNGQYCPDLGCNTTYIQQTAGHQKIYKAFNNLGLDYPKSDPLELLKETYFCGDCENEKTRVKKLIELIGFKAIDAGKLQNAFLLEAFYHLRKEITHVKNSSSDYHFKLMSV</sequence>
<comment type="caution">
    <text evidence="3">The sequence shown here is derived from an EMBL/GenBank/DDBJ whole genome shotgun (WGS) entry which is preliminary data.</text>
</comment>
<proteinExistence type="predicted"/>
<dbReference type="GO" id="GO:0016491">
    <property type="term" value="F:oxidoreductase activity"/>
    <property type="evidence" value="ECO:0007669"/>
    <property type="project" value="UniProtKB-KW"/>
</dbReference>
<feature type="domain" description="Pyrroline-5-carboxylate reductase catalytic N-terminal" evidence="2">
    <location>
        <begin position="2"/>
        <end position="96"/>
    </location>
</feature>
<dbReference type="PANTHER" id="PTHR14239">
    <property type="entry name" value="DUDULIN-RELATED"/>
    <property type="match status" value="1"/>
</dbReference>
<evidence type="ECO:0000313" key="3">
    <source>
        <dbReference type="EMBL" id="MBS9523544.1"/>
    </source>
</evidence>
<keyword evidence="1" id="KW-0560">Oxidoreductase</keyword>
<name>A0AAP2CH73_9BACT</name>
<dbReference type="EMBL" id="JAHCMY010000002">
    <property type="protein sequence ID" value="MBS9523544.1"/>
    <property type="molecule type" value="Genomic_DNA"/>
</dbReference>
<dbReference type="Proteomes" id="UP001319104">
    <property type="component" value="Unassembled WGS sequence"/>
</dbReference>
<accession>A0AAP2CH73</accession>
<reference evidence="3 4" key="1">
    <citation type="submission" date="2021-05" db="EMBL/GenBank/DDBJ databases">
        <authorList>
            <person name="Zhang Z.D."/>
            <person name="Osman G."/>
        </authorList>
    </citation>
    <scope>NUCLEOTIDE SEQUENCE [LARGE SCALE GENOMIC DNA]</scope>
    <source>
        <strain evidence="3 4">KCTC 32217</strain>
    </source>
</reference>
<evidence type="ECO:0000256" key="1">
    <source>
        <dbReference type="ARBA" id="ARBA00023002"/>
    </source>
</evidence>
<dbReference type="Gene3D" id="3.40.50.720">
    <property type="entry name" value="NAD(P)-binding Rossmann-like Domain"/>
    <property type="match status" value="1"/>
</dbReference>
<evidence type="ECO:0000259" key="2">
    <source>
        <dbReference type="Pfam" id="PF03807"/>
    </source>
</evidence>
<dbReference type="RefSeq" id="WP_213944431.1">
    <property type="nucleotide sequence ID" value="NZ_JAHBGI010000008.1"/>
</dbReference>
<organism evidence="3 4">
    <name type="scientific">Litoribacter ruber</name>
    <dbReference type="NCBI Taxonomy" id="702568"/>
    <lineage>
        <taxon>Bacteria</taxon>
        <taxon>Pseudomonadati</taxon>
        <taxon>Bacteroidota</taxon>
        <taxon>Cytophagia</taxon>
        <taxon>Cytophagales</taxon>
        <taxon>Cyclobacteriaceae</taxon>
        <taxon>Litoribacter</taxon>
    </lineage>
</organism>
<dbReference type="InterPro" id="IPR051267">
    <property type="entry name" value="STEAP_metalloreductase"/>
</dbReference>
<dbReference type="SUPFAM" id="SSF51735">
    <property type="entry name" value="NAD(P)-binding Rossmann-fold domains"/>
    <property type="match status" value="1"/>
</dbReference>
<evidence type="ECO:0000313" key="4">
    <source>
        <dbReference type="Proteomes" id="UP001319104"/>
    </source>
</evidence>
<protein>
    <submittedName>
        <fullName evidence="3">NAD(P)-binding domain-containing protein</fullName>
    </submittedName>
</protein>
<dbReference type="InterPro" id="IPR036291">
    <property type="entry name" value="NAD(P)-bd_dom_sf"/>
</dbReference>
<keyword evidence="4" id="KW-1185">Reference proteome</keyword>